<dbReference type="Pfam" id="PF13480">
    <property type="entry name" value="Acetyltransf_6"/>
    <property type="match status" value="1"/>
</dbReference>
<organism evidence="3 4">
    <name type="scientific">Paraburkholderia franconis</name>
    <dbReference type="NCBI Taxonomy" id="2654983"/>
    <lineage>
        <taxon>Bacteria</taxon>
        <taxon>Pseudomonadati</taxon>
        <taxon>Pseudomonadota</taxon>
        <taxon>Betaproteobacteria</taxon>
        <taxon>Burkholderiales</taxon>
        <taxon>Burkholderiaceae</taxon>
        <taxon>Paraburkholderia</taxon>
    </lineage>
</organism>
<dbReference type="AlphaFoldDB" id="A0A7X1TFX5"/>
<comment type="caution">
    <text evidence="3">The sequence shown here is derived from an EMBL/GenBank/DDBJ whole genome shotgun (WGS) entry which is preliminary data.</text>
</comment>
<protein>
    <submittedName>
        <fullName evidence="3">GNAT family N-acetyltransferase</fullName>
    </submittedName>
</protein>
<feature type="region of interest" description="Disordered" evidence="1">
    <location>
        <begin position="59"/>
        <end position="114"/>
    </location>
</feature>
<dbReference type="EMBL" id="WHNP01000009">
    <property type="protein sequence ID" value="MPW17681.1"/>
    <property type="molecule type" value="Genomic_DNA"/>
</dbReference>
<feature type="domain" description="BioF2-like acetyltransferase" evidence="2">
    <location>
        <begin position="330"/>
        <end position="458"/>
    </location>
</feature>
<dbReference type="InterPro" id="IPR016181">
    <property type="entry name" value="Acyl_CoA_acyltransferase"/>
</dbReference>
<reference evidence="3 4" key="1">
    <citation type="submission" date="2019-10" db="EMBL/GenBank/DDBJ databases">
        <title>Paraburkholderia sp. isolated from nodules of Mimosa pudica from Brazilian Atlantic Forest soils.</title>
        <authorList>
            <person name="Paulitsch F."/>
            <person name="Hungria M."/>
            <person name="Dall'Agnol R."/>
        </authorList>
    </citation>
    <scope>NUCLEOTIDE SEQUENCE [LARGE SCALE GENOMIC DNA]</scope>
    <source>
        <strain evidence="3 4">CNPSo 3157</strain>
    </source>
</reference>
<evidence type="ECO:0000259" key="2">
    <source>
        <dbReference type="Pfam" id="PF13480"/>
    </source>
</evidence>
<dbReference type="SUPFAM" id="SSF55729">
    <property type="entry name" value="Acyl-CoA N-acyltransferases (Nat)"/>
    <property type="match status" value="1"/>
</dbReference>
<evidence type="ECO:0000313" key="3">
    <source>
        <dbReference type="EMBL" id="MPW17681.1"/>
    </source>
</evidence>
<dbReference type="InterPro" id="IPR038740">
    <property type="entry name" value="BioF2-like_GNAT_dom"/>
</dbReference>
<proteinExistence type="predicted"/>
<evidence type="ECO:0000313" key="4">
    <source>
        <dbReference type="Proteomes" id="UP000484381"/>
    </source>
</evidence>
<gene>
    <name evidence="3" type="ORF">GCT13_12245</name>
</gene>
<name>A0A7X1TFX5_9BURK</name>
<dbReference type="GO" id="GO:0016740">
    <property type="term" value="F:transferase activity"/>
    <property type="evidence" value="ECO:0007669"/>
    <property type="project" value="UniProtKB-KW"/>
</dbReference>
<dbReference type="Proteomes" id="UP000484381">
    <property type="component" value="Unassembled WGS sequence"/>
</dbReference>
<keyword evidence="3" id="KW-0808">Transferase</keyword>
<sequence length="532" mass="60047">MLFGPGVMVVTSANRMPAGRALKVSKDIGRLRECFGLRQCSDGSRYSTCTDRWMISGTEKRGPDGCPKARGRRSGRAPFQSPATVRPRTHPVDPNAHACQHPAPLQPRRPLRDARAAVSREASMKHTDSQYEIITDENALRALQADWDELWVRARGFHNQSFDFCWIAWEQIAKPNGRSLRCIVRRDAGRLVMVWPLVTYRRWFLWTYLIPLSPESADYSRVLVEDGAHTAAWVEDAWRVARTRCGADFIHMPYVPEDTALCGLVANANRPVIRERVDAYTAQLGTESRRYDWQGFCDSLGTLHKKKPGKAEQRMSKAGKVDVLLVDPFDTVRIAESVDAMLDWKHSWGSRVNKRGHWLDSAHYRNFLVAWLTSGTTTTPTAASTATLARLLVVTLDDRPVAVNIFCTDTRGVSGIISGFDPDCSKWSPGLIGVEHVARWAFERQLDFDFGTGSEHFKAFWSRGNLSNCWTVQSVNSWWGRVALDVRRFPRAFLATVRALARRDPEQPRVDDASTSRLATLSQYAQTDNPMP</sequence>
<evidence type="ECO:0000256" key="1">
    <source>
        <dbReference type="SAM" id="MobiDB-lite"/>
    </source>
</evidence>
<keyword evidence="4" id="KW-1185">Reference proteome</keyword>
<accession>A0A7X1TFX5</accession>